<evidence type="ECO:0000256" key="2">
    <source>
        <dbReference type="ARBA" id="ARBA00011738"/>
    </source>
</evidence>
<dbReference type="EMBL" id="CAJVCH010214113">
    <property type="protein sequence ID" value="CAG7731507.1"/>
    <property type="molecule type" value="Genomic_DNA"/>
</dbReference>
<evidence type="ECO:0000256" key="5">
    <source>
        <dbReference type="ARBA" id="ARBA00022898"/>
    </source>
</evidence>
<sequence>IQAARSHSSPRAIVVINPGNPTGNVLTRKNMESIIKFAYEERLFILADEVYQDNIYEGSEFLSFKKVMTEMGSPYNTMELVSFFSCSKGFACECGLRGGYFEMFNVDKDVKEILISSIAAKLCPTVLGQTAVDCIVDPPKPSDDSFELYEREKHATLQGLAEKARLVTEAFDSMSGIECQPIQGAMYAFPQIHIPEKAIEAAKERDLEPDVFYCLELLESTGISVVPGTGVGQVEGTYHFRTTLLPPTETLQEMLHKFKDFQSRFLEKYSD</sequence>
<feature type="domain" description="Aminotransferase class I/classII large" evidence="9">
    <location>
        <begin position="10"/>
        <end position="257"/>
    </location>
</feature>
<dbReference type="Proteomes" id="UP000708208">
    <property type="component" value="Unassembled WGS sequence"/>
</dbReference>
<evidence type="ECO:0000256" key="1">
    <source>
        <dbReference type="ARBA" id="ARBA00001933"/>
    </source>
</evidence>
<dbReference type="GO" id="GO:0030170">
    <property type="term" value="F:pyridoxal phosphate binding"/>
    <property type="evidence" value="ECO:0007669"/>
    <property type="project" value="InterPro"/>
</dbReference>
<dbReference type="AlphaFoldDB" id="A0A8J2P9V2"/>
<comment type="catalytic activity">
    <reaction evidence="8">
        <text>L-alanine + 2-oxoglutarate = pyruvate + L-glutamate</text>
        <dbReference type="Rhea" id="RHEA:19453"/>
        <dbReference type="ChEBI" id="CHEBI:15361"/>
        <dbReference type="ChEBI" id="CHEBI:16810"/>
        <dbReference type="ChEBI" id="CHEBI:29985"/>
        <dbReference type="ChEBI" id="CHEBI:57972"/>
        <dbReference type="EC" id="2.6.1.2"/>
    </reaction>
</comment>
<comment type="pathway">
    <text evidence="6">Amino-acid degradation; L-alanine degradation via transaminase pathway; pyruvate from L-alanine: step 1/1.</text>
</comment>
<evidence type="ECO:0000259" key="9">
    <source>
        <dbReference type="Pfam" id="PF00155"/>
    </source>
</evidence>
<dbReference type="PANTHER" id="PTHR11751">
    <property type="entry name" value="ALANINE AMINOTRANSFERASE"/>
    <property type="match status" value="1"/>
</dbReference>
<comment type="caution">
    <text evidence="10">The sequence shown here is derived from an EMBL/GenBank/DDBJ whole genome shotgun (WGS) entry which is preliminary data.</text>
</comment>
<dbReference type="InterPro" id="IPR045088">
    <property type="entry name" value="ALAT1/2-like"/>
</dbReference>
<dbReference type="Pfam" id="PF00155">
    <property type="entry name" value="Aminotran_1_2"/>
    <property type="match status" value="1"/>
</dbReference>
<accession>A0A8J2P9V2</accession>
<protein>
    <recommendedName>
        <fullName evidence="7">alanine transaminase</fullName>
        <ecNumber evidence="7">2.6.1.2</ecNumber>
    </recommendedName>
</protein>
<evidence type="ECO:0000313" key="10">
    <source>
        <dbReference type="EMBL" id="CAG7731507.1"/>
    </source>
</evidence>
<keyword evidence="11" id="KW-1185">Reference proteome</keyword>
<name>A0A8J2P9V2_9HEXA</name>
<proteinExistence type="predicted"/>
<dbReference type="PANTHER" id="PTHR11751:SF29">
    <property type="entry name" value="ALANINE TRANSAMINASE"/>
    <property type="match status" value="1"/>
</dbReference>
<dbReference type="CDD" id="cd00609">
    <property type="entry name" value="AAT_like"/>
    <property type="match status" value="1"/>
</dbReference>
<gene>
    <name evidence="10" type="ORF">AFUS01_LOCUS20094</name>
</gene>
<dbReference type="EC" id="2.6.1.2" evidence="7"/>
<dbReference type="OrthoDB" id="1732682at2759"/>
<evidence type="ECO:0000313" key="11">
    <source>
        <dbReference type="Proteomes" id="UP000708208"/>
    </source>
</evidence>
<feature type="non-terminal residue" evidence="10">
    <location>
        <position position="271"/>
    </location>
</feature>
<comment type="cofactor">
    <cofactor evidence="1">
        <name>pyridoxal 5'-phosphate</name>
        <dbReference type="ChEBI" id="CHEBI:597326"/>
    </cofactor>
</comment>
<keyword evidence="5" id="KW-0663">Pyridoxal phosphate</keyword>
<evidence type="ECO:0000256" key="6">
    <source>
        <dbReference type="ARBA" id="ARBA00025708"/>
    </source>
</evidence>
<dbReference type="FunFam" id="3.40.640.10:FF:000226">
    <property type="entry name" value="Alanine aminotransferase 2"/>
    <property type="match status" value="1"/>
</dbReference>
<comment type="subunit">
    <text evidence="2">Homodimer.</text>
</comment>
<evidence type="ECO:0000256" key="7">
    <source>
        <dbReference type="ARBA" id="ARBA00026106"/>
    </source>
</evidence>
<dbReference type="InterPro" id="IPR004839">
    <property type="entry name" value="Aminotransferase_I/II_large"/>
</dbReference>
<evidence type="ECO:0000256" key="4">
    <source>
        <dbReference type="ARBA" id="ARBA00022679"/>
    </source>
</evidence>
<keyword evidence="3" id="KW-0032">Aminotransferase</keyword>
<reference evidence="10" key="1">
    <citation type="submission" date="2021-06" db="EMBL/GenBank/DDBJ databases">
        <authorList>
            <person name="Hodson N. C."/>
            <person name="Mongue J. A."/>
            <person name="Jaron S. K."/>
        </authorList>
    </citation>
    <scope>NUCLEOTIDE SEQUENCE</scope>
</reference>
<evidence type="ECO:0000256" key="8">
    <source>
        <dbReference type="ARBA" id="ARBA00047412"/>
    </source>
</evidence>
<dbReference type="GO" id="GO:0004021">
    <property type="term" value="F:L-alanine:2-oxoglutarate aminotransferase activity"/>
    <property type="evidence" value="ECO:0007669"/>
    <property type="project" value="UniProtKB-EC"/>
</dbReference>
<organism evidence="10 11">
    <name type="scientific">Allacma fusca</name>
    <dbReference type="NCBI Taxonomy" id="39272"/>
    <lineage>
        <taxon>Eukaryota</taxon>
        <taxon>Metazoa</taxon>
        <taxon>Ecdysozoa</taxon>
        <taxon>Arthropoda</taxon>
        <taxon>Hexapoda</taxon>
        <taxon>Collembola</taxon>
        <taxon>Symphypleona</taxon>
        <taxon>Sminthuridae</taxon>
        <taxon>Allacma</taxon>
    </lineage>
</organism>
<evidence type="ECO:0000256" key="3">
    <source>
        <dbReference type="ARBA" id="ARBA00022576"/>
    </source>
</evidence>
<dbReference type="FunFam" id="3.90.1150.10:FF:000010">
    <property type="entry name" value="Alanine aminotransferase 2"/>
    <property type="match status" value="1"/>
</dbReference>
<keyword evidence="4" id="KW-0808">Transferase</keyword>